<keyword evidence="6 9" id="KW-0378">Hydrolase</keyword>
<comment type="caution">
    <text evidence="12">The sequence shown here is derived from an EMBL/GenBank/DDBJ whole genome shotgun (WGS) entry which is preliminary data.</text>
</comment>
<feature type="active site" evidence="9">
    <location>
        <position position="113"/>
    </location>
</feature>
<organism evidence="12 13">
    <name type="scientific">Fusibacter paucivorans</name>
    <dbReference type="NCBI Taxonomy" id="76009"/>
    <lineage>
        <taxon>Bacteria</taxon>
        <taxon>Bacillati</taxon>
        <taxon>Bacillota</taxon>
        <taxon>Clostridia</taxon>
        <taxon>Eubacteriales</taxon>
        <taxon>Eubacteriales Family XII. Incertae Sedis</taxon>
        <taxon>Fusibacter</taxon>
    </lineage>
</organism>
<dbReference type="InterPro" id="IPR001872">
    <property type="entry name" value="Peptidase_A8"/>
</dbReference>
<protein>
    <recommendedName>
        <fullName evidence="9">Lipoprotein signal peptidase</fullName>
        <ecNumber evidence="9">3.4.23.36</ecNumber>
    </recommendedName>
    <alternativeName>
        <fullName evidence="9">Prolipoprotein signal peptidase</fullName>
    </alternativeName>
    <alternativeName>
        <fullName evidence="9">Signal peptidase II</fullName>
        <shortName evidence="9">SPase II</shortName>
    </alternativeName>
</protein>
<dbReference type="Proteomes" id="UP000746471">
    <property type="component" value="Unassembled WGS sequence"/>
</dbReference>
<name>A0ABS5PQ12_9FIRM</name>
<evidence type="ECO:0000256" key="10">
    <source>
        <dbReference type="RuleBase" id="RU000594"/>
    </source>
</evidence>
<reference evidence="12 13" key="1">
    <citation type="submission" date="2021-05" db="EMBL/GenBank/DDBJ databases">
        <title>Fusibacter ferrireducens sp. nov., an anaerobic, sulfur- and Fe-reducing bacterium isolated from the mangrove sediment.</title>
        <authorList>
            <person name="Qiu D."/>
        </authorList>
    </citation>
    <scope>NUCLEOTIDE SEQUENCE [LARGE SCALE GENOMIC DNA]</scope>
    <source>
        <strain evidence="12 13">DSM 12116</strain>
    </source>
</reference>
<keyword evidence="13" id="KW-1185">Reference proteome</keyword>
<sequence length="150" mass="16895">MLYFALTCVLIVLDQWMKAWAIDNLMGQPIRTLIPGILGLRYIENTGAAFSILSGKQLVLILITFIILGAIFGLFIRAVKNHEHFIVQLSYSLIMAGAIGNFIDRVRFNYVVDFFEFKFINFPIFNVADVAIVSGVILLAIATLFLDYNL</sequence>
<feature type="transmembrane region" description="Helical" evidence="9">
    <location>
        <begin position="123"/>
        <end position="146"/>
    </location>
</feature>
<keyword evidence="5 9" id="KW-0064">Aspartyl protease</keyword>
<keyword evidence="7 9" id="KW-1133">Transmembrane helix</keyword>
<evidence type="ECO:0000256" key="5">
    <source>
        <dbReference type="ARBA" id="ARBA00022750"/>
    </source>
</evidence>
<evidence type="ECO:0000256" key="7">
    <source>
        <dbReference type="ARBA" id="ARBA00022989"/>
    </source>
</evidence>
<evidence type="ECO:0000256" key="1">
    <source>
        <dbReference type="ARBA" id="ARBA00006139"/>
    </source>
</evidence>
<evidence type="ECO:0000256" key="2">
    <source>
        <dbReference type="ARBA" id="ARBA00022475"/>
    </source>
</evidence>
<accession>A0ABS5PQ12</accession>
<dbReference type="PANTHER" id="PTHR33695">
    <property type="entry name" value="LIPOPROTEIN SIGNAL PEPTIDASE"/>
    <property type="match status" value="1"/>
</dbReference>
<evidence type="ECO:0000256" key="3">
    <source>
        <dbReference type="ARBA" id="ARBA00022670"/>
    </source>
</evidence>
<comment type="catalytic activity">
    <reaction evidence="9 10">
        <text>Release of signal peptides from bacterial membrane prolipoproteins. Hydrolyzes -Xaa-Yaa-Zaa-|-(S,diacylglyceryl)Cys-, in which Xaa is hydrophobic (preferably Leu), and Yaa (Ala or Ser) and Zaa (Gly or Ala) have small, neutral side chains.</text>
        <dbReference type="EC" id="3.4.23.36"/>
    </reaction>
</comment>
<evidence type="ECO:0000256" key="8">
    <source>
        <dbReference type="ARBA" id="ARBA00023136"/>
    </source>
</evidence>
<evidence type="ECO:0000256" key="6">
    <source>
        <dbReference type="ARBA" id="ARBA00022801"/>
    </source>
</evidence>
<dbReference type="PROSITE" id="PS00855">
    <property type="entry name" value="SPASE_II"/>
    <property type="match status" value="1"/>
</dbReference>
<feature type="transmembrane region" description="Helical" evidence="9">
    <location>
        <begin position="85"/>
        <end position="103"/>
    </location>
</feature>
<evidence type="ECO:0000313" key="13">
    <source>
        <dbReference type="Proteomes" id="UP000746471"/>
    </source>
</evidence>
<feature type="active site" evidence="9">
    <location>
        <position position="129"/>
    </location>
</feature>
<keyword evidence="3 9" id="KW-0645">Protease</keyword>
<proteinExistence type="inferred from homology"/>
<dbReference type="PANTHER" id="PTHR33695:SF1">
    <property type="entry name" value="LIPOPROTEIN SIGNAL PEPTIDASE"/>
    <property type="match status" value="1"/>
</dbReference>
<dbReference type="NCBIfam" id="TIGR00077">
    <property type="entry name" value="lspA"/>
    <property type="match status" value="1"/>
</dbReference>
<dbReference type="EC" id="3.4.23.36" evidence="9"/>
<comment type="pathway">
    <text evidence="9">Protein modification; lipoprotein biosynthesis (signal peptide cleavage).</text>
</comment>
<evidence type="ECO:0000256" key="11">
    <source>
        <dbReference type="RuleBase" id="RU004181"/>
    </source>
</evidence>
<dbReference type="HAMAP" id="MF_00161">
    <property type="entry name" value="LspA"/>
    <property type="match status" value="1"/>
</dbReference>
<evidence type="ECO:0000313" key="12">
    <source>
        <dbReference type="EMBL" id="MBS7527263.1"/>
    </source>
</evidence>
<keyword evidence="2 9" id="KW-1003">Cell membrane</keyword>
<evidence type="ECO:0000256" key="9">
    <source>
        <dbReference type="HAMAP-Rule" id="MF_00161"/>
    </source>
</evidence>
<dbReference type="Pfam" id="PF01252">
    <property type="entry name" value="Peptidase_A8"/>
    <property type="match status" value="1"/>
</dbReference>
<comment type="function">
    <text evidence="9 10">This protein specifically catalyzes the removal of signal peptides from prolipoproteins.</text>
</comment>
<feature type="transmembrane region" description="Helical" evidence="9">
    <location>
        <begin position="58"/>
        <end position="78"/>
    </location>
</feature>
<gene>
    <name evidence="9 12" type="primary">lspA</name>
    <name evidence="12" type="ORF">KHM83_11280</name>
</gene>
<comment type="caution">
    <text evidence="9">Lacks conserved residue(s) required for the propagation of feature annotation.</text>
</comment>
<keyword evidence="8 9" id="KW-0472">Membrane</keyword>
<keyword evidence="4 9" id="KW-0812">Transmembrane</keyword>
<dbReference type="EMBL" id="JAHBCL010000018">
    <property type="protein sequence ID" value="MBS7527263.1"/>
    <property type="molecule type" value="Genomic_DNA"/>
</dbReference>
<comment type="subcellular location">
    <subcellularLocation>
        <location evidence="9">Cell membrane</location>
        <topology evidence="9">Multi-pass membrane protein</topology>
    </subcellularLocation>
</comment>
<evidence type="ECO:0000256" key="4">
    <source>
        <dbReference type="ARBA" id="ARBA00022692"/>
    </source>
</evidence>
<dbReference type="GO" id="GO:0004190">
    <property type="term" value="F:aspartic-type endopeptidase activity"/>
    <property type="evidence" value="ECO:0007669"/>
    <property type="project" value="UniProtKB-EC"/>
</dbReference>
<dbReference type="PRINTS" id="PR00781">
    <property type="entry name" value="LIPOSIGPTASE"/>
</dbReference>
<dbReference type="RefSeq" id="WP_213237122.1">
    <property type="nucleotide sequence ID" value="NZ_JAHBCL010000018.1"/>
</dbReference>
<comment type="similarity">
    <text evidence="1 9 11">Belongs to the peptidase A8 family.</text>
</comment>